<evidence type="ECO:0000256" key="1">
    <source>
        <dbReference type="SAM" id="MobiDB-lite"/>
    </source>
</evidence>
<organism evidence="3 4">
    <name type="scientific">Bursaphelenchus okinawaensis</name>
    <dbReference type="NCBI Taxonomy" id="465554"/>
    <lineage>
        <taxon>Eukaryota</taxon>
        <taxon>Metazoa</taxon>
        <taxon>Ecdysozoa</taxon>
        <taxon>Nematoda</taxon>
        <taxon>Chromadorea</taxon>
        <taxon>Rhabditida</taxon>
        <taxon>Tylenchina</taxon>
        <taxon>Tylenchomorpha</taxon>
        <taxon>Aphelenchoidea</taxon>
        <taxon>Aphelenchoididae</taxon>
        <taxon>Bursaphelenchus</taxon>
    </lineage>
</organism>
<dbReference type="AlphaFoldDB" id="A0A811K1R0"/>
<dbReference type="Proteomes" id="UP000783686">
    <property type="component" value="Unassembled WGS sequence"/>
</dbReference>
<dbReference type="OrthoDB" id="5832630at2759"/>
<feature type="chain" id="PRO_5036408237" evidence="2">
    <location>
        <begin position="17"/>
        <end position="223"/>
    </location>
</feature>
<reference evidence="3" key="1">
    <citation type="submission" date="2020-09" db="EMBL/GenBank/DDBJ databases">
        <authorList>
            <person name="Kikuchi T."/>
        </authorList>
    </citation>
    <scope>NUCLEOTIDE SEQUENCE</scope>
    <source>
        <strain evidence="3">SH1</strain>
    </source>
</reference>
<keyword evidence="2" id="KW-0732">Signal</keyword>
<dbReference type="Proteomes" id="UP000614601">
    <property type="component" value="Unassembled WGS sequence"/>
</dbReference>
<proteinExistence type="predicted"/>
<feature type="signal peptide" evidence="2">
    <location>
        <begin position="1"/>
        <end position="16"/>
    </location>
</feature>
<evidence type="ECO:0000313" key="4">
    <source>
        <dbReference type="Proteomes" id="UP000614601"/>
    </source>
</evidence>
<keyword evidence="4" id="KW-1185">Reference proteome</keyword>
<evidence type="ECO:0000313" key="3">
    <source>
        <dbReference type="EMBL" id="CAD5209582.1"/>
    </source>
</evidence>
<feature type="region of interest" description="Disordered" evidence="1">
    <location>
        <begin position="183"/>
        <end position="223"/>
    </location>
</feature>
<sequence>MLRLVCLSALLVSVAAQRAPVKEPYCRPNQVVNKVTVFDDGAIEAECGPAPCGETGAQCSDDLPGCKSENDNIFSGMRWSKNGQSILLRCCSINVPNRIYVGTDLVGTGSYYTGGLVSKSEMSNHAGPEYDYVSNIRAEQGGVRIWVYRIICPKEETKRPEIPTQMTAEERRQNVLHQLQQTEVGASVDEQGEAEPANPLQYRPQARMARQRDSPMSASRRVL</sequence>
<comment type="caution">
    <text evidence="3">The sequence shown here is derived from an EMBL/GenBank/DDBJ whole genome shotgun (WGS) entry which is preliminary data.</text>
</comment>
<protein>
    <submittedName>
        <fullName evidence="3">Uncharacterized protein</fullName>
    </submittedName>
</protein>
<gene>
    <name evidence="3" type="ORF">BOKJ2_LOCUS2759</name>
</gene>
<dbReference type="EMBL" id="CAJFCW020000002">
    <property type="protein sequence ID" value="CAG9089648.1"/>
    <property type="molecule type" value="Genomic_DNA"/>
</dbReference>
<dbReference type="EMBL" id="CAJFDH010000002">
    <property type="protein sequence ID" value="CAD5209582.1"/>
    <property type="molecule type" value="Genomic_DNA"/>
</dbReference>
<evidence type="ECO:0000256" key="2">
    <source>
        <dbReference type="SAM" id="SignalP"/>
    </source>
</evidence>
<accession>A0A811K1R0</accession>
<name>A0A811K1R0_9BILA</name>